<reference evidence="1" key="1">
    <citation type="submission" date="2020-08" db="EMBL/GenBank/DDBJ databases">
        <title>Multicomponent nature underlies the extraordinary mechanical properties of spider dragline silk.</title>
        <authorList>
            <person name="Kono N."/>
            <person name="Nakamura H."/>
            <person name="Mori M."/>
            <person name="Yoshida Y."/>
            <person name="Ohtoshi R."/>
            <person name="Malay A.D."/>
            <person name="Moran D.A.P."/>
            <person name="Tomita M."/>
            <person name="Numata K."/>
            <person name="Arakawa K."/>
        </authorList>
    </citation>
    <scope>NUCLEOTIDE SEQUENCE</scope>
</reference>
<organism evidence="1 2">
    <name type="scientific">Trichonephila clavipes</name>
    <name type="common">Golden silk orbweaver</name>
    <name type="synonym">Nephila clavipes</name>
    <dbReference type="NCBI Taxonomy" id="2585209"/>
    <lineage>
        <taxon>Eukaryota</taxon>
        <taxon>Metazoa</taxon>
        <taxon>Ecdysozoa</taxon>
        <taxon>Arthropoda</taxon>
        <taxon>Chelicerata</taxon>
        <taxon>Arachnida</taxon>
        <taxon>Araneae</taxon>
        <taxon>Araneomorphae</taxon>
        <taxon>Entelegynae</taxon>
        <taxon>Araneoidea</taxon>
        <taxon>Nephilidae</taxon>
        <taxon>Trichonephila</taxon>
    </lineage>
</organism>
<dbReference type="EMBL" id="BMAU01021212">
    <property type="protein sequence ID" value="GFX99521.1"/>
    <property type="molecule type" value="Genomic_DNA"/>
</dbReference>
<keyword evidence="2" id="KW-1185">Reference proteome</keyword>
<comment type="caution">
    <text evidence="1">The sequence shown here is derived from an EMBL/GenBank/DDBJ whole genome shotgun (WGS) entry which is preliminary data.</text>
</comment>
<evidence type="ECO:0000313" key="1">
    <source>
        <dbReference type="EMBL" id="GFX99521.1"/>
    </source>
</evidence>
<dbReference type="AlphaFoldDB" id="A0A8X6RPS0"/>
<name>A0A8X6RPS0_TRICX</name>
<sequence length="142" mass="15858">MAPHTITSVVGAVFRCKAKRGLMRLPRVLHIRTRLSSLLRLNVDSRAAKDDLVPFRYRPVSSCAAPLQAKMSTGGLQGQRDHKCPSAWFLRMVLEDTGALVKVLHVPGWRPMKLLAVLVQLLRCGSLLKDWSFEGVLNLVFV</sequence>
<protein>
    <submittedName>
        <fullName evidence="1">E3 ubiquitin-protein ligase RNF13</fullName>
    </submittedName>
</protein>
<gene>
    <name evidence="1" type="primary">NCL1_31493</name>
    <name evidence="1" type="ORF">TNCV_3039961</name>
</gene>
<evidence type="ECO:0000313" key="2">
    <source>
        <dbReference type="Proteomes" id="UP000887159"/>
    </source>
</evidence>
<accession>A0A8X6RPS0</accession>
<dbReference type="Proteomes" id="UP000887159">
    <property type="component" value="Unassembled WGS sequence"/>
</dbReference>
<proteinExistence type="predicted"/>